<dbReference type="STRING" id="1915.SLINC_8473"/>
<dbReference type="Proteomes" id="UP000092598">
    <property type="component" value="Chromosome"/>
</dbReference>
<protein>
    <recommendedName>
        <fullName evidence="4">Lipoprotein</fullName>
    </recommendedName>
</protein>
<evidence type="ECO:0000313" key="2">
    <source>
        <dbReference type="EMBL" id="ANS70697.1"/>
    </source>
</evidence>
<accession>A0A1B1MQB2</accession>
<keyword evidence="3" id="KW-1185">Reference proteome</keyword>
<dbReference type="KEGG" id="sls:SLINC_8473"/>
<proteinExistence type="predicted"/>
<dbReference type="RefSeq" id="WP_067444394.1">
    <property type="nucleotide sequence ID" value="NZ_CP016438.1"/>
</dbReference>
<dbReference type="AlphaFoldDB" id="A0A1B1MQB2"/>
<evidence type="ECO:0008006" key="4">
    <source>
        <dbReference type="Google" id="ProtNLM"/>
    </source>
</evidence>
<dbReference type="PROSITE" id="PS51257">
    <property type="entry name" value="PROKAR_LIPOPROTEIN"/>
    <property type="match status" value="1"/>
</dbReference>
<reference evidence="2 3" key="1">
    <citation type="submission" date="2016-07" db="EMBL/GenBank/DDBJ databases">
        <title>Enhancement of antibiotic productionsby engineered nitrateutilization in actinobacteria.</title>
        <authorList>
            <person name="Meng S.C."/>
        </authorList>
    </citation>
    <scope>NUCLEOTIDE SEQUENCE [LARGE SCALE GENOMIC DNA]</scope>
    <source>
        <strain evidence="2 3">NRRL 2936</strain>
    </source>
</reference>
<dbReference type="EMBL" id="CP016438">
    <property type="protein sequence ID" value="ANS70697.1"/>
    <property type="molecule type" value="Genomic_DNA"/>
</dbReference>
<evidence type="ECO:0000256" key="1">
    <source>
        <dbReference type="SAM" id="SignalP"/>
    </source>
</evidence>
<gene>
    <name evidence="2" type="ORF">SLINC_8473</name>
</gene>
<name>A0A1B1MQB2_STRLN</name>
<keyword evidence="1" id="KW-0732">Signal</keyword>
<feature type="chain" id="PRO_5008527374" description="Lipoprotein" evidence="1">
    <location>
        <begin position="31"/>
        <end position="327"/>
    </location>
</feature>
<sequence>MPARRIRRTRHLGAAVIVLAVTAGCAQGQAAESTPTPTPSGTPTASGPLPAVVVPRMLDVSSLVLPVEPYLFTDRQVGRLFRAKAVLTESCMRRFGHSWPAPTGPIPETGTLNPANTAHRYGITDAAKAARYGYHPVPGSVPPQVKDKPTMPQPGREAMLVLRGLNPDGTPASADSRGRRLPAGGCQSEATKALSGDPQKLGNRELVGTINIGSYRDSQRDPRVVAAFRAWSRCMERHNNDYTYTDPTRVPGKDPKFNGPTAGRAELALATTDVACKQETNVIGVWSSVDAAYQRRAMAAKQRELAAVKKDMRTQLANADQALAGRR</sequence>
<dbReference type="PATRIC" id="fig|1915.4.peg.9354"/>
<organism evidence="2 3">
    <name type="scientific">Streptomyces lincolnensis</name>
    <dbReference type="NCBI Taxonomy" id="1915"/>
    <lineage>
        <taxon>Bacteria</taxon>
        <taxon>Bacillati</taxon>
        <taxon>Actinomycetota</taxon>
        <taxon>Actinomycetes</taxon>
        <taxon>Kitasatosporales</taxon>
        <taxon>Streptomycetaceae</taxon>
        <taxon>Streptomyces</taxon>
    </lineage>
</organism>
<feature type="signal peptide" evidence="1">
    <location>
        <begin position="1"/>
        <end position="30"/>
    </location>
</feature>
<evidence type="ECO:0000313" key="3">
    <source>
        <dbReference type="Proteomes" id="UP000092598"/>
    </source>
</evidence>